<dbReference type="VEuPathDB" id="FungiDB:VP01_1590g7"/>
<evidence type="ECO:0000256" key="2">
    <source>
        <dbReference type="ARBA" id="ARBA00022679"/>
    </source>
</evidence>
<dbReference type="HAMAP" id="MF_00185">
    <property type="entry name" value="IPP_trans"/>
    <property type="match status" value="1"/>
</dbReference>
<dbReference type="Gene3D" id="3.40.50.300">
    <property type="entry name" value="P-loop containing nucleotide triphosphate hydrolases"/>
    <property type="match status" value="1"/>
</dbReference>
<dbReference type="GO" id="GO:0005524">
    <property type="term" value="F:ATP binding"/>
    <property type="evidence" value="ECO:0007669"/>
    <property type="project" value="UniProtKB-KW"/>
</dbReference>
<evidence type="ECO:0000313" key="7">
    <source>
        <dbReference type="Proteomes" id="UP000037035"/>
    </source>
</evidence>
<evidence type="ECO:0008006" key="8">
    <source>
        <dbReference type="Google" id="ProtNLM"/>
    </source>
</evidence>
<dbReference type="STRING" id="27349.A0A0L6VJB1"/>
<keyword evidence="3" id="KW-0547">Nucleotide-binding</keyword>
<evidence type="ECO:0000256" key="5">
    <source>
        <dbReference type="SAM" id="MobiDB-lite"/>
    </source>
</evidence>
<evidence type="ECO:0000256" key="3">
    <source>
        <dbReference type="ARBA" id="ARBA00022741"/>
    </source>
</evidence>
<dbReference type="OrthoDB" id="775260at2759"/>
<comment type="caution">
    <text evidence="6">The sequence shown here is derived from an EMBL/GenBank/DDBJ whole genome shotgun (WGS) entry which is preliminary data.</text>
</comment>
<feature type="compositionally biased region" description="Pro residues" evidence="5">
    <location>
        <begin position="632"/>
        <end position="646"/>
    </location>
</feature>
<accession>A0A0L6VJB1</accession>
<organism evidence="6 7">
    <name type="scientific">Puccinia sorghi</name>
    <dbReference type="NCBI Taxonomy" id="27349"/>
    <lineage>
        <taxon>Eukaryota</taxon>
        <taxon>Fungi</taxon>
        <taxon>Dikarya</taxon>
        <taxon>Basidiomycota</taxon>
        <taxon>Pucciniomycotina</taxon>
        <taxon>Pucciniomycetes</taxon>
        <taxon>Pucciniales</taxon>
        <taxon>Pucciniaceae</taxon>
        <taxon>Puccinia</taxon>
    </lineage>
</organism>
<dbReference type="Pfam" id="PF01715">
    <property type="entry name" value="IPPT"/>
    <property type="match status" value="2"/>
</dbReference>
<reference evidence="6 7" key="1">
    <citation type="submission" date="2015-08" db="EMBL/GenBank/DDBJ databases">
        <title>Next Generation Sequencing and Analysis of the Genome of Puccinia sorghi L Schw, the Causal Agent of Maize Common Rust.</title>
        <authorList>
            <person name="Rochi L."/>
            <person name="Burguener G."/>
            <person name="Darino M."/>
            <person name="Turjanski A."/>
            <person name="Kreff E."/>
            <person name="Dieguez M.J."/>
            <person name="Sacco F."/>
        </authorList>
    </citation>
    <scope>NUCLEOTIDE SEQUENCE [LARGE SCALE GENOMIC DNA]</scope>
    <source>
        <strain evidence="6 7">RO10H11247</strain>
    </source>
</reference>
<dbReference type="GO" id="GO:0005739">
    <property type="term" value="C:mitochondrion"/>
    <property type="evidence" value="ECO:0007669"/>
    <property type="project" value="TreeGrafter"/>
</dbReference>
<proteinExistence type="inferred from homology"/>
<dbReference type="PANTHER" id="PTHR11088:SF89">
    <property type="entry name" value="TRNA DIMETHYLALLYLTRANSFERASE"/>
    <property type="match status" value="1"/>
</dbReference>
<dbReference type="InterPro" id="IPR027417">
    <property type="entry name" value="P-loop_NTPase"/>
</dbReference>
<evidence type="ECO:0000256" key="4">
    <source>
        <dbReference type="ARBA" id="ARBA00022840"/>
    </source>
</evidence>
<dbReference type="PANTHER" id="PTHR11088">
    <property type="entry name" value="TRNA DIMETHYLALLYLTRANSFERASE"/>
    <property type="match status" value="1"/>
</dbReference>
<protein>
    <recommendedName>
        <fullName evidence="8">tRNA dimethylallyltransferase</fullName>
    </recommendedName>
</protein>
<feature type="region of interest" description="Disordered" evidence="5">
    <location>
        <begin position="630"/>
        <end position="659"/>
    </location>
</feature>
<keyword evidence="2" id="KW-0808">Transferase</keyword>
<dbReference type="GO" id="GO:0006400">
    <property type="term" value="P:tRNA modification"/>
    <property type="evidence" value="ECO:0007669"/>
    <property type="project" value="TreeGrafter"/>
</dbReference>
<dbReference type="InterPro" id="IPR039657">
    <property type="entry name" value="Dimethylallyltransferase"/>
</dbReference>
<dbReference type="EMBL" id="LAVV01006382">
    <property type="protein sequence ID" value="KNZ60230.1"/>
    <property type="molecule type" value="Genomic_DNA"/>
</dbReference>
<name>A0A0L6VJB1_9BASI</name>
<feature type="compositionally biased region" description="Low complexity" evidence="5">
    <location>
        <begin position="647"/>
        <end position="659"/>
    </location>
</feature>
<dbReference type="InterPro" id="IPR018022">
    <property type="entry name" value="IPT"/>
</dbReference>
<sequence length="659" mass="73921">MSHNLEVAATLTGNQQPFQWTSSNTAQQGQFMRADRPTVSEACAGEAVPRKAPWKLPTAAGVNEDEPTTNWGPTCCTARPSPRRIVGKTMCKPNLVVILGTTGTGKSKLAIQLASALSRSLSPPEIINGDSMQVYKALDLLTNKITPAETNGIPHHLISFLDLEEDYTVERFRDDAAKKIAEIHQNGSLPIVVGGTGYYIQNLILPGRLTKDVRPQHVISGGIKKDIHATKSQDFDHLTIMEQPQEILHELKQKGLHPDLIDRLESIPLDLLRLFFLLPHLPPFSSPKEFPPGFPHELLPLKYRPPQATAEDLCIALHQTLQSIDPVMAGRWHWRDLRKVRRSLEVALCTGKLMSHLVAEQDQIDHEAKQSHQGRVPYRTLVFWLYSEAERLGPRLDARVDNMIKNGLVNEVRDLKMMRARLSEGAYARTDFSRGAFQAIGELTAICSAQSRYREFESLVCIADADFKLEHIPPKKVVEATELMKIATRQYAKSQVKWMKNKFLPELNNRFGSSPQDLLPNNCPESQILTYILDASNVEEWESHVLTPAQHILSAFLNHDELPSPKSISSVAECILAESEAKKTRSLEELQLKVCEACTKDAEKPFLIEEVNWEAHLRSKKHRRSLIIKQNPHPPFYPKCPSPSPPSKSSSPSRPHAVA</sequence>
<dbReference type="AlphaFoldDB" id="A0A0L6VJB1"/>
<evidence type="ECO:0000256" key="1">
    <source>
        <dbReference type="ARBA" id="ARBA00005842"/>
    </source>
</evidence>
<evidence type="ECO:0000313" key="6">
    <source>
        <dbReference type="EMBL" id="KNZ60230.1"/>
    </source>
</evidence>
<keyword evidence="4" id="KW-0067">ATP-binding</keyword>
<gene>
    <name evidence="6" type="ORF">VP01_1590g7</name>
</gene>
<dbReference type="Proteomes" id="UP000037035">
    <property type="component" value="Unassembled WGS sequence"/>
</dbReference>
<comment type="similarity">
    <text evidence="1">Belongs to the IPP transferase family.</text>
</comment>
<dbReference type="SUPFAM" id="SSF52540">
    <property type="entry name" value="P-loop containing nucleoside triphosphate hydrolases"/>
    <property type="match status" value="1"/>
</dbReference>
<dbReference type="GO" id="GO:0052381">
    <property type="term" value="F:tRNA dimethylallyltransferase activity"/>
    <property type="evidence" value="ECO:0007669"/>
    <property type="project" value="InterPro"/>
</dbReference>
<dbReference type="Gene3D" id="1.10.20.140">
    <property type="match status" value="1"/>
</dbReference>
<dbReference type="Gene3D" id="3.30.160.60">
    <property type="entry name" value="Classic Zinc Finger"/>
    <property type="match status" value="1"/>
</dbReference>
<keyword evidence="7" id="KW-1185">Reference proteome</keyword>